<dbReference type="Gene3D" id="3.40.605.10">
    <property type="entry name" value="Aldehyde Dehydrogenase, Chain A, domain 1"/>
    <property type="match status" value="1"/>
</dbReference>
<evidence type="ECO:0000256" key="2">
    <source>
        <dbReference type="ARBA" id="ARBA00022605"/>
    </source>
</evidence>
<dbReference type="InterPro" id="IPR016161">
    <property type="entry name" value="Ald_DH/histidinol_DH"/>
</dbReference>
<dbReference type="Gene3D" id="3.40.309.10">
    <property type="entry name" value="Aldehyde Dehydrogenase, Chain A, domain 2"/>
    <property type="match status" value="1"/>
</dbReference>
<evidence type="ECO:0000256" key="5">
    <source>
        <dbReference type="ARBA" id="ARBA00023002"/>
    </source>
</evidence>
<dbReference type="Pfam" id="PF00171">
    <property type="entry name" value="Aldedh"/>
    <property type="match status" value="2"/>
</dbReference>
<comment type="function">
    <text evidence="7">Catalyzes the NADPH-dependent reduction of L-glutamate 5-phosphate into L-glutamate 5-semialdehyde and phosphate. The product spontaneously undergoes cyclization to form 1-pyrroline-5-carboxylate.</text>
</comment>
<evidence type="ECO:0000256" key="7">
    <source>
        <dbReference type="HAMAP-Rule" id="MF_00412"/>
    </source>
</evidence>
<dbReference type="OrthoDB" id="9809970at2"/>
<dbReference type="HAMAP" id="MF_00412">
    <property type="entry name" value="ProA"/>
    <property type="match status" value="1"/>
</dbReference>
<gene>
    <name evidence="7 9" type="primary">proA</name>
    <name evidence="9" type="ORF">AOC36_10405</name>
</gene>
<dbReference type="UniPathway" id="UPA00098">
    <property type="reaction ID" value="UER00360"/>
</dbReference>
<dbReference type="PANTHER" id="PTHR11063:SF8">
    <property type="entry name" value="DELTA-1-PYRROLINE-5-CARBOXYLATE SYNTHASE"/>
    <property type="match status" value="1"/>
</dbReference>
<dbReference type="KEGG" id="erl:AOC36_10405"/>
<accession>A0A120JTZ0</accession>
<dbReference type="InterPro" id="IPR015590">
    <property type="entry name" value="Aldehyde_DH_dom"/>
</dbReference>
<dbReference type="InterPro" id="IPR016163">
    <property type="entry name" value="Ald_DH_C"/>
</dbReference>
<dbReference type="NCBIfam" id="TIGR00407">
    <property type="entry name" value="proA"/>
    <property type="match status" value="1"/>
</dbReference>
<sequence>MNELGYNAKKAAHDCQHLSTTQKNAILRDMGQALVDNTQTIINANRIDVYNAHDSKMSQPLIDRLTLNDTRIQAMKESCDQLIELDDPVGVTLNTTQLENGLNIEKISVPLGVIGIIYESRPNVTLDAFALCFKAGNAVVLKGGKEALNTNITLESIIRKVLISHNTNPHIIQLIKSTDRESTLQMMKMNDAIDVLIPRGSAGLIQAVIQNSTIPVIETGAGNCHIYIDESYDETLALQIIENAKLQRLGVCNAAESLVIHQKAHAILPKIIDQLRTVTFYGDLRSISIDPRIQPASQEDFYTEYLDTKLSVKVVDTLEEAIEHINTHNTKHSEAIITTNPSHAETFLNDIDAACVYVNASTRFTDGFEMGMGAEIGISTQKLHARGPMGLKELTSYKYKIRGEGQVR</sequence>
<evidence type="ECO:0000256" key="3">
    <source>
        <dbReference type="ARBA" id="ARBA00022650"/>
    </source>
</evidence>
<keyword evidence="2 7" id="KW-0028">Amino-acid biosynthesis</keyword>
<proteinExistence type="inferred from homology"/>
<dbReference type="CDD" id="cd07079">
    <property type="entry name" value="ALDH_F18-19_ProA-GPR"/>
    <property type="match status" value="1"/>
</dbReference>
<name>A0A120JTZ0_9FIRM</name>
<dbReference type="AlphaFoldDB" id="A0A120JTZ0"/>
<evidence type="ECO:0000256" key="4">
    <source>
        <dbReference type="ARBA" id="ARBA00022857"/>
    </source>
</evidence>
<reference evidence="9 10" key="1">
    <citation type="submission" date="2015-10" db="EMBL/GenBank/DDBJ databases">
        <title>Erysipelothrix larvae sp. LV19 isolated from the larval gut of the rhinoceros beetle, Trypoxylus dichotomus.</title>
        <authorList>
            <person name="Lim S."/>
            <person name="Kim B.-C."/>
        </authorList>
    </citation>
    <scope>NUCLEOTIDE SEQUENCE [LARGE SCALE GENOMIC DNA]</scope>
    <source>
        <strain evidence="9 10">LV19</strain>
    </source>
</reference>
<evidence type="ECO:0000313" key="9">
    <source>
        <dbReference type="EMBL" id="AMC94367.1"/>
    </source>
</evidence>
<evidence type="ECO:0000259" key="8">
    <source>
        <dbReference type="Pfam" id="PF00171"/>
    </source>
</evidence>
<comment type="catalytic activity">
    <reaction evidence="6 7">
        <text>L-glutamate 5-semialdehyde + phosphate + NADP(+) = L-glutamyl 5-phosphate + NADPH + H(+)</text>
        <dbReference type="Rhea" id="RHEA:19541"/>
        <dbReference type="ChEBI" id="CHEBI:15378"/>
        <dbReference type="ChEBI" id="CHEBI:43474"/>
        <dbReference type="ChEBI" id="CHEBI:57783"/>
        <dbReference type="ChEBI" id="CHEBI:58066"/>
        <dbReference type="ChEBI" id="CHEBI:58274"/>
        <dbReference type="ChEBI" id="CHEBI:58349"/>
        <dbReference type="EC" id="1.2.1.41"/>
    </reaction>
</comment>
<feature type="domain" description="Aldehyde dehydrogenase" evidence="8">
    <location>
        <begin position="310"/>
        <end position="366"/>
    </location>
</feature>
<keyword evidence="3 7" id="KW-0641">Proline biosynthesis</keyword>
<dbReference type="InterPro" id="IPR016162">
    <property type="entry name" value="Ald_DH_N"/>
</dbReference>
<dbReference type="RefSeq" id="WP_067634021.1">
    <property type="nucleotide sequence ID" value="NZ_CP013213.1"/>
</dbReference>
<dbReference type="STRING" id="1514105.AOC36_10405"/>
<dbReference type="Proteomes" id="UP000063781">
    <property type="component" value="Chromosome"/>
</dbReference>
<dbReference type="GO" id="GO:0005737">
    <property type="term" value="C:cytoplasm"/>
    <property type="evidence" value="ECO:0007669"/>
    <property type="project" value="UniProtKB-SubCell"/>
</dbReference>
<dbReference type="GO" id="GO:0055129">
    <property type="term" value="P:L-proline biosynthetic process"/>
    <property type="evidence" value="ECO:0007669"/>
    <property type="project" value="UniProtKB-UniRule"/>
</dbReference>
<dbReference type="PANTHER" id="PTHR11063">
    <property type="entry name" value="GLUTAMATE SEMIALDEHYDE DEHYDROGENASE"/>
    <property type="match status" value="1"/>
</dbReference>
<keyword evidence="7" id="KW-0963">Cytoplasm</keyword>
<organism evidence="9 10">
    <name type="scientific">Erysipelothrix larvae</name>
    <dbReference type="NCBI Taxonomy" id="1514105"/>
    <lineage>
        <taxon>Bacteria</taxon>
        <taxon>Bacillati</taxon>
        <taxon>Bacillota</taxon>
        <taxon>Erysipelotrichia</taxon>
        <taxon>Erysipelotrichales</taxon>
        <taxon>Erysipelotrichaceae</taxon>
        <taxon>Erysipelothrix</taxon>
    </lineage>
</organism>
<dbReference type="FunFam" id="3.40.309.10:FF:000006">
    <property type="entry name" value="Gamma-glutamyl phosphate reductase"/>
    <property type="match status" value="1"/>
</dbReference>
<comment type="pathway">
    <text evidence="1 7">Amino-acid biosynthesis; L-proline biosynthesis; L-glutamate 5-semialdehyde from L-glutamate: step 2/2.</text>
</comment>
<dbReference type="InterPro" id="IPR020593">
    <property type="entry name" value="G-glutamylP_reductase_CS"/>
</dbReference>
<protein>
    <recommendedName>
        <fullName evidence="7">Gamma-glutamyl phosphate reductase</fullName>
        <shortName evidence="7">GPR</shortName>
        <ecNumber evidence="7">1.2.1.41</ecNumber>
    </recommendedName>
    <alternativeName>
        <fullName evidence="7">Glutamate-5-semialdehyde dehydrogenase</fullName>
    </alternativeName>
    <alternativeName>
        <fullName evidence="7">Glutamyl-gamma-semialdehyde dehydrogenase</fullName>
        <shortName evidence="7">GSA dehydrogenase</shortName>
    </alternativeName>
</protein>
<dbReference type="GO" id="GO:0050661">
    <property type="term" value="F:NADP binding"/>
    <property type="evidence" value="ECO:0007669"/>
    <property type="project" value="InterPro"/>
</dbReference>
<comment type="subcellular location">
    <subcellularLocation>
        <location evidence="7">Cytoplasm</location>
    </subcellularLocation>
</comment>
<dbReference type="SUPFAM" id="SSF53720">
    <property type="entry name" value="ALDH-like"/>
    <property type="match status" value="1"/>
</dbReference>
<dbReference type="EC" id="1.2.1.41" evidence="7"/>
<feature type="domain" description="Aldehyde dehydrogenase" evidence="8">
    <location>
        <begin position="7"/>
        <end position="296"/>
    </location>
</feature>
<keyword evidence="10" id="KW-1185">Reference proteome</keyword>
<comment type="similarity">
    <text evidence="7">Belongs to the gamma-glutamyl phosphate reductase family.</text>
</comment>
<dbReference type="NCBIfam" id="NF001221">
    <property type="entry name" value="PRK00197.1"/>
    <property type="match status" value="1"/>
</dbReference>
<dbReference type="EMBL" id="CP013213">
    <property type="protein sequence ID" value="AMC94367.1"/>
    <property type="molecule type" value="Genomic_DNA"/>
</dbReference>
<keyword evidence="5 7" id="KW-0560">Oxidoreductase</keyword>
<dbReference type="InterPro" id="IPR012134">
    <property type="entry name" value="Glu-5-SA_DH"/>
</dbReference>
<dbReference type="GO" id="GO:0004350">
    <property type="term" value="F:glutamate-5-semialdehyde dehydrogenase activity"/>
    <property type="evidence" value="ECO:0007669"/>
    <property type="project" value="UniProtKB-UniRule"/>
</dbReference>
<dbReference type="PIRSF" id="PIRSF000151">
    <property type="entry name" value="GPR"/>
    <property type="match status" value="1"/>
</dbReference>
<dbReference type="PROSITE" id="PS01223">
    <property type="entry name" value="PROA"/>
    <property type="match status" value="1"/>
</dbReference>
<keyword evidence="4 7" id="KW-0521">NADP</keyword>
<evidence type="ECO:0000256" key="6">
    <source>
        <dbReference type="ARBA" id="ARBA00049024"/>
    </source>
</evidence>
<evidence type="ECO:0000313" key="10">
    <source>
        <dbReference type="Proteomes" id="UP000063781"/>
    </source>
</evidence>
<dbReference type="InterPro" id="IPR000965">
    <property type="entry name" value="GPR_dom"/>
</dbReference>
<evidence type="ECO:0000256" key="1">
    <source>
        <dbReference type="ARBA" id="ARBA00004985"/>
    </source>
</evidence>